<dbReference type="InterPro" id="IPR011598">
    <property type="entry name" value="bHLH_dom"/>
</dbReference>
<accession>A0A9P7G6I6</accession>
<feature type="compositionally biased region" description="Low complexity" evidence="1">
    <location>
        <begin position="14"/>
        <end position="40"/>
    </location>
</feature>
<dbReference type="GO" id="GO:0046983">
    <property type="term" value="F:protein dimerization activity"/>
    <property type="evidence" value="ECO:0007669"/>
    <property type="project" value="InterPro"/>
</dbReference>
<feature type="region of interest" description="Disordered" evidence="1">
    <location>
        <begin position="1"/>
        <end position="65"/>
    </location>
</feature>
<feature type="domain" description="BHLH" evidence="2">
    <location>
        <begin position="313"/>
        <end position="422"/>
    </location>
</feature>
<reference evidence="3" key="2">
    <citation type="submission" date="2021-10" db="EMBL/GenBank/DDBJ databases">
        <title>Phylogenomics reveals ancestral predisposition of the termite-cultivated fungus Termitomyces towards a domesticated lifestyle.</title>
        <authorList>
            <person name="Auxier B."/>
            <person name="Grum-Grzhimaylo A."/>
            <person name="Cardenas M.E."/>
            <person name="Lodge J.D."/>
            <person name="Laessoe T."/>
            <person name="Pedersen O."/>
            <person name="Smith M.E."/>
            <person name="Kuyper T.W."/>
            <person name="Franco-Molano E.A."/>
            <person name="Baroni T.J."/>
            <person name="Aanen D.K."/>
        </authorList>
    </citation>
    <scope>NUCLEOTIDE SEQUENCE</scope>
    <source>
        <strain evidence="3">AP01</strain>
        <tissue evidence="3">Mycelium</tissue>
    </source>
</reference>
<feature type="compositionally biased region" description="Low complexity" evidence="1">
    <location>
        <begin position="296"/>
        <end position="312"/>
    </location>
</feature>
<protein>
    <recommendedName>
        <fullName evidence="2">BHLH domain-containing protein</fullName>
    </recommendedName>
</protein>
<dbReference type="OrthoDB" id="2133190at2759"/>
<sequence length="958" mass="103172">MSSDLGLDPSDPLNLLLHNSSQSHSGNSSMEESSSQEGGSPPDWSQLSSLWPDNELGGTQTKPYPDVMPMDFGELASLAMDVDFGNAIAIEPSVLHFNPMKYNNNCSYDPHTPSYADDLLAAQFPFTFQPQHDPNPPPSDASSYLSAQSSQRRLSITSTASSSGASLSPAPESVPSPVTAKQQTEFTHSFPSFSNRAASNIVATDPASELAERVRQSAGVMLALPMSAQLQALENQETAQSPPSASPTSVPKLPIPRLNRRPTSQSHHSATSTTPSTTTSAASTPPPSTPSPPPTSLASAAVPTPSLPSALPRPKTSHTTIERRYRTNLNARIQSLRMAVPALRVVEDRDSPASGKKRAPNKVLVSSDPLNLHLKQEGGGIGHNGNGADVIDERGFVDGVKVARKCSKANVLGKAVEYIRVLKKRENRLKAEQAGLKALVAGLVGGPALLREWEREWRVMFGGEEKDEVEGEMDGEGGEEEEDDGSEAEDGEDEDEAGRKRKRGKTTPASAKGEKKEKKPTTGTDGTVPEKRKRGRPRKVVQFPAPVPAPVHAQDQMTMESSHGQGPQQYLLATFALFSFFNSPLTSSPSSSHAHTGTVLKGSSLALQVEAGWGLSEYIQMFHLFVSVVILFGIVCSWVRFNLGLGKLMRSGSVLKAASREGRKQQKDVSNWVAMGEECVLSPQTFVPLHIRLQIYYNITSWTGGGIGASELTAAALTLHGVGGVFGGLARSRARSAWRTAKIKAAHESCLSAVNGYERMVLEEMSVDAAAARLSLTGEIRVEEVKRTPMQVLACTLVRERIRAHLGALFVKSVIERADGEVDEEALEQENNERAKTVNAAKDLGGRTGQLGWRFERVWKNVGDGNERWETSNEEDGEVEALLAAVVLYRRAFDSIGSGASALLSPPPSPGKKDATDAGRLRRALGNRVFEESAALEDARDRAVDLVVELERRSVGLD</sequence>
<feature type="compositionally biased region" description="Acidic residues" evidence="1">
    <location>
        <begin position="465"/>
        <end position="496"/>
    </location>
</feature>
<dbReference type="PROSITE" id="PS50888">
    <property type="entry name" value="BHLH"/>
    <property type="match status" value="1"/>
</dbReference>
<reference evidence="3" key="1">
    <citation type="submission" date="2020-07" db="EMBL/GenBank/DDBJ databases">
        <authorList>
            <person name="Nieuwenhuis M."/>
            <person name="Van De Peppel L.J.J."/>
        </authorList>
    </citation>
    <scope>NUCLEOTIDE SEQUENCE</scope>
    <source>
        <strain evidence="3">AP01</strain>
        <tissue evidence="3">Mycelium</tissue>
    </source>
</reference>
<feature type="compositionally biased region" description="Low complexity" evidence="1">
    <location>
        <begin position="140"/>
        <end position="173"/>
    </location>
</feature>
<evidence type="ECO:0000256" key="1">
    <source>
        <dbReference type="SAM" id="MobiDB-lite"/>
    </source>
</evidence>
<dbReference type="PANTHER" id="PTHR47336">
    <property type="entry name" value="TRANSCRIPTION FACTOR HMS1-RELATED"/>
    <property type="match status" value="1"/>
</dbReference>
<dbReference type="PANTHER" id="PTHR47336:SF2">
    <property type="entry name" value="TRANSCRIPTION FACTOR HMS1-RELATED"/>
    <property type="match status" value="1"/>
</dbReference>
<dbReference type="InterPro" id="IPR036638">
    <property type="entry name" value="HLH_DNA-bd_sf"/>
</dbReference>
<proteinExistence type="predicted"/>
<feature type="region of interest" description="Disordered" evidence="1">
    <location>
        <begin position="233"/>
        <end position="326"/>
    </location>
</feature>
<dbReference type="EMBL" id="JABCKV010000099">
    <property type="protein sequence ID" value="KAG5643700.1"/>
    <property type="molecule type" value="Genomic_DNA"/>
</dbReference>
<feature type="region of interest" description="Disordered" evidence="1">
    <location>
        <begin position="462"/>
        <end position="544"/>
    </location>
</feature>
<name>A0A9P7G6I6_9AGAR</name>
<evidence type="ECO:0000259" key="2">
    <source>
        <dbReference type="PROSITE" id="PS50888"/>
    </source>
</evidence>
<evidence type="ECO:0000313" key="4">
    <source>
        <dbReference type="Proteomes" id="UP000775547"/>
    </source>
</evidence>
<gene>
    <name evidence="3" type="ORF">DXG03_009749</name>
</gene>
<evidence type="ECO:0000313" key="3">
    <source>
        <dbReference type="EMBL" id="KAG5643700.1"/>
    </source>
</evidence>
<dbReference type="Proteomes" id="UP000775547">
    <property type="component" value="Unassembled WGS sequence"/>
</dbReference>
<dbReference type="SMART" id="SM00353">
    <property type="entry name" value="HLH"/>
    <property type="match status" value="1"/>
</dbReference>
<keyword evidence="4" id="KW-1185">Reference proteome</keyword>
<feature type="compositionally biased region" description="Pro residues" evidence="1">
    <location>
        <begin position="284"/>
        <end position="295"/>
    </location>
</feature>
<comment type="caution">
    <text evidence="3">The sequence shown here is derived from an EMBL/GenBank/DDBJ whole genome shotgun (WGS) entry which is preliminary data.</text>
</comment>
<feature type="region of interest" description="Disordered" evidence="1">
    <location>
        <begin position="127"/>
        <end position="182"/>
    </location>
</feature>
<dbReference type="SUPFAM" id="SSF47459">
    <property type="entry name" value="HLH, helix-loop-helix DNA-binding domain"/>
    <property type="match status" value="1"/>
</dbReference>
<dbReference type="Gene3D" id="4.10.280.10">
    <property type="entry name" value="Helix-loop-helix DNA-binding domain"/>
    <property type="match status" value="1"/>
</dbReference>
<organism evidence="3 4">
    <name type="scientific">Asterophora parasitica</name>
    <dbReference type="NCBI Taxonomy" id="117018"/>
    <lineage>
        <taxon>Eukaryota</taxon>
        <taxon>Fungi</taxon>
        <taxon>Dikarya</taxon>
        <taxon>Basidiomycota</taxon>
        <taxon>Agaricomycotina</taxon>
        <taxon>Agaricomycetes</taxon>
        <taxon>Agaricomycetidae</taxon>
        <taxon>Agaricales</taxon>
        <taxon>Tricholomatineae</taxon>
        <taxon>Lyophyllaceae</taxon>
        <taxon>Asterophora</taxon>
    </lineage>
</organism>
<feature type="compositionally biased region" description="Low complexity" evidence="1">
    <location>
        <begin position="262"/>
        <end position="283"/>
    </location>
</feature>
<dbReference type="InterPro" id="IPR052099">
    <property type="entry name" value="Regulatory_TF_Diverse"/>
</dbReference>
<feature type="compositionally biased region" description="Low complexity" evidence="1">
    <location>
        <begin position="241"/>
        <end position="251"/>
    </location>
</feature>
<feature type="compositionally biased region" description="Polar residues" evidence="1">
    <location>
        <begin position="43"/>
        <end position="62"/>
    </location>
</feature>
<dbReference type="AlphaFoldDB" id="A0A9P7G6I6"/>